<keyword evidence="5" id="KW-0547">Nucleotide-binding</keyword>
<dbReference type="PaxDb" id="8022-A0A060WMU2"/>
<dbReference type="Proteomes" id="UP000193380">
    <property type="component" value="Unassembled WGS sequence"/>
</dbReference>
<evidence type="ECO:0000256" key="3">
    <source>
        <dbReference type="ARBA" id="ARBA00022527"/>
    </source>
</evidence>
<evidence type="ECO:0000256" key="5">
    <source>
        <dbReference type="ARBA" id="ARBA00022741"/>
    </source>
</evidence>
<keyword evidence="4" id="KW-0808">Transferase</keyword>
<evidence type="ECO:0000256" key="6">
    <source>
        <dbReference type="ARBA" id="ARBA00022777"/>
    </source>
</evidence>
<dbReference type="Gene3D" id="1.10.510.10">
    <property type="entry name" value="Transferase(Phosphotransferase) domain 1"/>
    <property type="match status" value="1"/>
</dbReference>
<gene>
    <name evidence="12" type="ORF">GSONMT00018297001</name>
</gene>
<dbReference type="InterPro" id="IPR000719">
    <property type="entry name" value="Prot_kinase_dom"/>
</dbReference>
<reference evidence="12" key="1">
    <citation type="journal article" date="2014" name="Nat. Commun.">
        <title>The rainbow trout genome provides novel insights into evolution after whole-genome duplication in vertebrates.</title>
        <authorList>
            <person name="Berthelot C."/>
            <person name="Brunet F."/>
            <person name="Chalopin D."/>
            <person name="Juanchich A."/>
            <person name="Bernard M."/>
            <person name="Noel B."/>
            <person name="Bento P."/>
            <person name="Da Silva C."/>
            <person name="Labadie K."/>
            <person name="Alberti A."/>
            <person name="Aury J.M."/>
            <person name="Louis A."/>
            <person name="Dehais P."/>
            <person name="Bardou P."/>
            <person name="Montfort J."/>
            <person name="Klopp C."/>
            <person name="Cabau C."/>
            <person name="Gaspin C."/>
            <person name="Thorgaard G.H."/>
            <person name="Boussaha M."/>
            <person name="Quillet E."/>
            <person name="Guyomard R."/>
            <person name="Galiana D."/>
            <person name="Bobe J."/>
            <person name="Volff J.N."/>
            <person name="Genet C."/>
            <person name="Wincker P."/>
            <person name="Jaillon O."/>
            <person name="Roest Crollius H."/>
            <person name="Guiguen Y."/>
        </authorList>
    </citation>
    <scope>NUCLEOTIDE SEQUENCE [LARGE SCALE GENOMIC DNA]</scope>
</reference>
<evidence type="ECO:0000259" key="11">
    <source>
        <dbReference type="PROSITE" id="PS50011"/>
    </source>
</evidence>
<keyword evidence="6" id="KW-0418">Kinase</keyword>
<dbReference type="GO" id="GO:0005524">
    <property type="term" value="F:ATP binding"/>
    <property type="evidence" value="ECO:0007669"/>
    <property type="project" value="UniProtKB-KW"/>
</dbReference>
<evidence type="ECO:0000313" key="12">
    <source>
        <dbReference type="EMBL" id="CDQ68446.1"/>
    </source>
</evidence>
<feature type="domain" description="Protein kinase" evidence="11">
    <location>
        <begin position="1"/>
        <end position="259"/>
    </location>
</feature>
<sequence length="553" mass="60263">MGKTQSVLEKKGYTTQKEVENGVIATDKHGDQFFIKEIKLNETSVLNSSAGDIVSEVECLRQISHPHIVSYKNSFPEDNCYYIVTDHCAKGNLSQKIQEQMTNPTEEYSEKIMDWFVKICMALKHVHDQGLLHRELRPQSILLTEFETLRLGAFGSVNEKTTNEDGMVGYLGPEILTGGIYDTKSDIWSLGCVLYELCMLQGAFTAVKTTDLIKKILRGSYPSLPKSFSPELCELLCDIFQQDPTIRPSAGDIMAKPFIISFLKKKSEKTVEELQTTLDKLRTLAGGLESIHKGTTIGSLTGGVIGAAGGITSIVGLILAPFTLGASLIVTGVGIGIAVTGGATAGVSNITNMVNQSTDRLAMKNIIKEFQEKMNSVVTSLQDIAEGLETLMQSSSSKIKSAGFNVEAAASAGVRAGKGLAGTIELFRLLRVANIGKVAAQTARAVRVAEVATGIFSGFFVAVDIFFIAMDAKEIHNIRHAKANDTSKLKAMDTDSFTELKPGCEEPKAEVKSETMKFIQTIRQTAERLQESLDELRDVISFIPEIEDCYLDD</sequence>
<organism evidence="12 13">
    <name type="scientific">Oncorhynchus mykiss</name>
    <name type="common">Rainbow trout</name>
    <name type="synonym">Salmo gairdneri</name>
    <dbReference type="NCBI Taxonomy" id="8022"/>
    <lineage>
        <taxon>Eukaryota</taxon>
        <taxon>Metazoa</taxon>
        <taxon>Chordata</taxon>
        <taxon>Craniata</taxon>
        <taxon>Vertebrata</taxon>
        <taxon>Euteleostomi</taxon>
        <taxon>Actinopterygii</taxon>
        <taxon>Neopterygii</taxon>
        <taxon>Teleostei</taxon>
        <taxon>Protacanthopterygii</taxon>
        <taxon>Salmoniformes</taxon>
        <taxon>Salmonidae</taxon>
        <taxon>Salmoninae</taxon>
        <taxon>Oncorhynchus</taxon>
    </lineage>
</organism>
<keyword evidence="7" id="KW-0067">ATP-binding</keyword>
<dbReference type="EMBL" id="FR904628">
    <property type="protein sequence ID" value="CDQ68446.1"/>
    <property type="molecule type" value="Genomic_DNA"/>
</dbReference>
<protein>
    <recommendedName>
        <fullName evidence="2">non-specific serine/threonine protein kinase</fullName>
        <ecNumber evidence="2">2.7.11.1</ecNumber>
    </recommendedName>
</protein>
<keyword evidence="10" id="KW-0812">Transmembrane</keyword>
<dbReference type="GO" id="GO:0008289">
    <property type="term" value="F:lipid binding"/>
    <property type="evidence" value="ECO:0007669"/>
    <property type="project" value="InterPro"/>
</dbReference>
<comment type="catalytic activity">
    <reaction evidence="9">
        <text>L-seryl-[protein] + ATP = O-phospho-L-seryl-[protein] + ADP + H(+)</text>
        <dbReference type="Rhea" id="RHEA:17989"/>
        <dbReference type="Rhea" id="RHEA-COMP:9863"/>
        <dbReference type="Rhea" id="RHEA-COMP:11604"/>
        <dbReference type="ChEBI" id="CHEBI:15378"/>
        <dbReference type="ChEBI" id="CHEBI:29999"/>
        <dbReference type="ChEBI" id="CHEBI:30616"/>
        <dbReference type="ChEBI" id="CHEBI:83421"/>
        <dbReference type="ChEBI" id="CHEBI:456216"/>
        <dbReference type="EC" id="2.7.11.1"/>
    </reaction>
</comment>
<feature type="transmembrane region" description="Helical" evidence="10">
    <location>
        <begin position="451"/>
        <end position="470"/>
    </location>
</feature>
<keyword evidence="10" id="KW-1133">Transmembrane helix</keyword>
<dbReference type="GO" id="GO:0004674">
    <property type="term" value="F:protein serine/threonine kinase activity"/>
    <property type="evidence" value="ECO:0007669"/>
    <property type="project" value="UniProtKB-KW"/>
</dbReference>
<evidence type="ECO:0000256" key="1">
    <source>
        <dbReference type="ARBA" id="ARBA00010090"/>
    </source>
</evidence>
<comment type="similarity">
    <text evidence="1">Belongs to the apolipoprotein L family.</text>
</comment>
<name>A0A060WMU2_ONCMY</name>
<dbReference type="AlphaFoldDB" id="A0A060WMU2"/>
<proteinExistence type="inferred from homology"/>
<comment type="catalytic activity">
    <reaction evidence="8">
        <text>L-threonyl-[protein] + ATP = O-phospho-L-threonyl-[protein] + ADP + H(+)</text>
        <dbReference type="Rhea" id="RHEA:46608"/>
        <dbReference type="Rhea" id="RHEA-COMP:11060"/>
        <dbReference type="Rhea" id="RHEA-COMP:11605"/>
        <dbReference type="ChEBI" id="CHEBI:15378"/>
        <dbReference type="ChEBI" id="CHEBI:30013"/>
        <dbReference type="ChEBI" id="CHEBI:30616"/>
        <dbReference type="ChEBI" id="CHEBI:61977"/>
        <dbReference type="ChEBI" id="CHEBI:456216"/>
        <dbReference type="EC" id="2.7.11.1"/>
    </reaction>
</comment>
<evidence type="ECO:0000256" key="8">
    <source>
        <dbReference type="ARBA" id="ARBA00047899"/>
    </source>
</evidence>
<dbReference type="EC" id="2.7.11.1" evidence="2"/>
<evidence type="ECO:0000256" key="7">
    <source>
        <dbReference type="ARBA" id="ARBA00022840"/>
    </source>
</evidence>
<dbReference type="Pfam" id="PF00069">
    <property type="entry name" value="Pkinase"/>
    <property type="match status" value="1"/>
</dbReference>
<evidence type="ECO:0000256" key="4">
    <source>
        <dbReference type="ARBA" id="ARBA00022679"/>
    </source>
</evidence>
<dbReference type="PANTHER" id="PTHR44899">
    <property type="entry name" value="CAMK FAMILY PROTEIN KINASE"/>
    <property type="match status" value="1"/>
</dbReference>
<dbReference type="InterPro" id="IPR008405">
    <property type="entry name" value="ApoL"/>
</dbReference>
<dbReference type="InterPro" id="IPR051131">
    <property type="entry name" value="NEK_Ser/Thr_kinase_NIMA"/>
</dbReference>
<dbReference type="PANTHER" id="PTHR44899:SF4">
    <property type="entry name" value="SERINE_THREONINE-PROTEIN KINASE NEK1"/>
    <property type="match status" value="1"/>
</dbReference>
<dbReference type="SUPFAM" id="SSF56112">
    <property type="entry name" value="Protein kinase-like (PK-like)"/>
    <property type="match status" value="1"/>
</dbReference>
<evidence type="ECO:0000256" key="10">
    <source>
        <dbReference type="SAM" id="Phobius"/>
    </source>
</evidence>
<keyword evidence="3" id="KW-0723">Serine/threonine-protein kinase</keyword>
<dbReference type="STRING" id="8022.A0A060WMU2"/>
<evidence type="ECO:0000256" key="9">
    <source>
        <dbReference type="ARBA" id="ARBA00048679"/>
    </source>
</evidence>
<accession>A0A060WMU2</accession>
<dbReference type="GO" id="GO:0005576">
    <property type="term" value="C:extracellular region"/>
    <property type="evidence" value="ECO:0007669"/>
    <property type="project" value="InterPro"/>
</dbReference>
<evidence type="ECO:0000313" key="13">
    <source>
        <dbReference type="Proteomes" id="UP000193380"/>
    </source>
</evidence>
<dbReference type="Pfam" id="PF05461">
    <property type="entry name" value="ApoL"/>
    <property type="match status" value="1"/>
</dbReference>
<reference evidence="12" key="2">
    <citation type="submission" date="2014-03" db="EMBL/GenBank/DDBJ databases">
        <authorList>
            <person name="Genoscope - CEA"/>
        </authorList>
    </citation>
    <scope>NUCLEOTIDE SEQUENCE</scope>
</reference>
<dbReference type="InterPro" id="IPR011009">
    <property type="entry name" value="Kinase-like_dom_sf"/>
</dbReference>
<dbReference type="GO" id="GO:0042157">
    <property type="term" value="P:lipoprotein metabolic process"/>
    <property type="evidence" value="ECO:0007669"/>
    <property type="project" value="InterPro"/>
</dbReference>
<keyword evidence="10" id="KW-0472">Membrane</keyword>
<evidence type="ECO:0000256" key="2">
    <source>
        <dbReference type="ARBA" id="ARBA00012513"/>
    </source>
</evidence>
<dbReference type="GO" id="GO:0006869">
    <property type="term" value="P:lipid transport"/>
    <property type="evidence" value="ECO:0007669"/>
    <property type="project" value="InterPro"/>
</dbReference>
<dbReference type="PROSITE" id="PS50011">
    <property type="entry name" value="PROTEIN_KINASE_DOM"/>
    <property type="match status" value="1"/>
</dbReference>